<dbReference type="AlphaFoldDB" id="A0A1H5VA52"/>
<proteinExistence type="predicted"/>
<evidence type="ECO:0008006" key="4">
    <source>
        <dbReference type="Google" id="ProtNLM"/>
    </source>
</evidence>
<sequence>MKIFKKNIPADKIGNFILTVITAFVSTFFMQSCGLC</sequence>
<accession>A0A1H5VA52</accession>
<dbReference type="Proteomes" id="UP000236735">
    <property type="component" value="Unassembled WGS sequence"/>
</dbReference>
<evidence type="ECO:0000313" key="3">
    <source>
        <dbReference type="Proteomes" id="UP000236735"/>
    </source>
</evidence>
<dbReference type="EMBL" id="FNUV01000004">
    <property type="protein sequence ID" value="SEF84103.1"/>
    <property type="molecule type" value="Genomic_DNA"/>
</dbReference>
<evidence type="ECO:0000313" key="2">
    <source>
        <dbReference type="EMBL" id="SEF84103.1"/>
    </source>
</evidence>
<evidence type="ECO:0000256" key="1">
    <source>
        <dbReference type="SAM" id="Phobius"/>
    </source>
</evidence>
<keyword evidence="1" id="KW-0812">Transmembrane</keyword>
<name>A0A1H5VA52_XYLRU</name>
<keyword evidence="1" id="KW-0472">Membrane</keyword>
<feature type="transmembrane region" description="Helical" evidence="1">
    <location>
        <begin position="12"/>
        <end position="30"/>
    </location>
</feature>
<reference evidence="2 3" key="1">
    <citation type="submission" date="2016-10" db="EMBL/GenBank/DDBJ databases">
        <authorList>
            <person name="de Groot N.N."/>
        </authorList>
    </citation>
    <scope>NUCLEOTIDE SEQUENCE [LARGE SCALE GENOMIC DNA]</scope>
    <source>
        <strain evidence="2 3">AR32</strain>
    </source>
</reference>
<protein>
    <recommendedName>
        <fullName evidence="4">Lipoprotein</fullName>
    </recommendedName>
</protein>
<organism evidence="2 3">
    <name type="scientific">Xylanibacter ruminicola</name>
    <name type="common">Prevotella ruminicola</name>
    <dbReference type="NCBI Taxonomy" id="839"/>
    <lineage>
        <taxon>Bacteria</taxon>
        <taxon>Pseudomonadati</taxon>
        <taxon>Bacteroidota</taxon>
        <taxon>Bacteroidia</taxon>
        <taxon>Bacteroidales</taxon>
        <taxon>Prevotellaceae</taxon>
        <taxon>Xylanibacter</taxon>
    </lineage>
</organism>
<gene>
    <name evidence="2" type="ORF">SAMN05216354_1835</name>
</gene>
<keyword evidence="1" id="KW-1133">Transmembrane helix</keyword>
<dbReference type="PROSITE" id="PS51257">
    <property type="entry name" value="PROKAR_LIPOPROTEIN"/>
    <property type="match status" value="1"/>
</dbReference>